<feature type="region of interest" description="Disordered" evidence="1">
    <location>
        <begin position="65"/>
        <end position="138"/>
    </location>
</feature>
<evidence type="ECO:0000313" key="4">
    <source>
        <dbReference type="Proteomes" id="UP000176005"/>
    </source>
</evidence>
<sequence length="229" mass="23012">MTSRGDQLVEEYLRRFDNSSVFLAEERRAELREEIVEHIAAGTEEAEAAYAEAVRAVLDRLGPPADIVASETGTGPTPSGPGFAGPGPADGPADELTGDTAALGHDAPSAPGAFTSASFSKGDAGPPPPDLSASASRAHHRRLALLAGGGLVVVAVVGALVFGSSTTSSGPAPVVDRQSTAPTQSDTPGSEGPTETTSPPPSEKVSETPTESATETPTETASPTESPTG</sequence>
<protein>
    <submittedName>
        <fullName evidence="3">Uncharacterized protein</fullName>
    </submittedName>
</protein>
<feature type="compositionally biased region" description="Polar residues" evidence="1">
    <location>
        <begin position="177"/>
        <end position="186"/>
    </location>
</feature>
<evidence type="ECO:0000256" key="1">
    <source>
        <dbReference type="SAM" id="MobiDB-lite"/>
    </source>
</evidence>
<keyword evidence="2" id="KW-1133">Transmembrane helix</keyword>
<feature type="transmembrane region" description="Helical" evidence="2">
    <location>
        <begin position="143"/>
        <end position="163"/>
    </location>
</feature>
<feature type="compositionally biased region" description="Low complexity" evidence="1">
    <location>
        <begin position="187"/>
        <end position="197"/>
    </location>
</feature>
<keyword evidence="4" id="KW-1185">Reference proteome</keyword>
<feature type="region of interest" description="Disordered" evidence="1">
    <location>
        <begin position="163"/>
        <end position="229"/>
    </location>
</feature>
<proteinExistence type="predicted"/>
<comment type="caution">
    <text evidence="3">The sequence shown here is derived from an EMBL/GenBank/DDBJ whole genome shotgun (WGS) entry which is preliminary data.</text>
</comment>
<evidence type="ECO:0000256" key="2">
    <source>
        <dbReference type="SAM" id="Phobius"/>
    </source>
</evidence>
<dbReference type="AlphaFoldDB" id="A0A1E7L6V9"/>
<accession>A0A1E7L6V9</accession>
<evidence type="ECO:0000313" key="3">
    <source>
        <dbReference type="EMBL" id="OEV11851.1"/>
    </source>
</evidence>
<gene>
    <name evidence="3" type="ORF">AN218_11100</name>
</gene>
<feature type="compositionally biased region" description="Low complexity" evidence="1">
    <location>
        <begin position="207"/>
        <end position="229"/>
    </location>
</feature>
<dbReference type="Pfam" id="PF22564">
    <property type="entry name" value="HAAS"/>
    <property type="match status" value="1"/>
</dbReference>
<keyword evidence="2" id="KW-0812">Transmembrane</keyword>
<reference evidence="3 4" key="1">
    <citation type="journal article" date="2016" name="Front. Microbiol.">
        <title>Comparative Genomics Analysis of Streptomyces Species Reveals Their Adaptation to the Marine Environment and Their Diversity at the Genomic Level.</title>
        <authorList>
            <person name="Tian X."/>
            <person name="Zhang Z."/>
            <person name="Yang T."/>
            <person name="Chen M."/>
            <person name="Li J."/>
            <person name="Chen F."/>
            <person name="Yang J."/>
            <person name="Li W."/>
            <person name="Zhang B."/>
            <person name="Zhang Z."/>
            <person name="Wu J."/>
            <person name="Zhang C."/>
            <person name="Long L."/>
            <person name="Xiao J."/>
        </authorList>
    </citation>
    <scope>NUCLEOTIDE SEQUENCE [LARGE SCALE GENOMIC DNA]</scope>
    <source>
        <strain evidence="3 4">SCSIO 10429</strain>
    </source>
</reference>
<feature type="compositionally biased region" description="Low complexity" evidence="1">
    <location>
        <begin position="72"/>
        <end position="91"/>
    </location>
</feature>
<organism evidence="3 4">
    <name type="scientific">Streptomyces nanshensis</name>
    <dbReference type="NCBI Taxonomy" id="518642"/>
    <lineage>
        <taxon>Bacteria</taxon>
        <taxon>Bacillati</taxon>
        <taxon>Actinomycetota</taxon>
        <taxon>Actinomycetes</taxon>
        <taxon>Kitasatosporales</taxon>
        <taxon>Streptomycetaceae</taxon>
        <taxon>Streptomyces</taxon>
    </lineage>
</organism>
<dbReference type="Proteomes" id="UP000176005">
    <property type="component" value="Unassembled WGS sequence"/>
</dbReference>
<keyword evidence="2" id="KW-0472">Membrane</keyword>
<name>A0A1E7L6V9_9ACTN</name>
<dbReference type="RefSeq" id="WP_070016644.1">
    <property type="nucleotide sequence ID" value="NZ_LJGW01000183.1"/>
</dbReference>
<dbReference type="EMBL" id="LJGW01000183">
    <property type="protein sequence ID" value="OEV11851.1"/>
    <property type="molecule type" value="Genomic_DNA"/>
</dbReference>